<evidence type="ECO:0000313" key="1">
    <source>
        <dbReference type="EMBL" id="EMI57488.1"/>
    </source>
</evidence>
<organism evidence="1 2">
    <name type="scientific">Rhodopirellula sallentina SM41</name>
    <dbReference type="NCBI Taxonomy" id="1263870"/>
    <lineage>
        <taxon>Bacteria</taxon>
        <taxon>Pseudomonadati</taxon>
        <taxon>Planctomycetota</taxon>
        <taxon>Planctomycetia</taxon>
        <taxon>Pirellulales</taxon>
        <taxon>Pirellulaceae</taxon>
        <taxon>Rhodopirellula</taxon>
    </lineage>
</organism>
<reference evidence="1 2" key="1">
    <citation type="journal article" date="2013" name="Mar. Genomics">
        <title>Expression of sulfatases in Rhodopirellula baltica and the diversity of sulfatases in the genus Rhodopirellula.</title>
        <authorList>
            <person name="Wegner C.E."/>
            <person name="Richter-Heitmann T."/>
            <person name="Klindworth A."/>
            <person name="Klockow C."/>
            <person name="Richter M."/>
            <person name="Achstetter T."/>
            <person name="Glockner F.O."/>
            <person name="Harder J."/>
        </authorList>
    </citation>
    <scope>NUCLEOTIDE SEQUENCE [LARGE SCALE GENOMIC DNA]</scope>
    <source>
        <strain evidence="1 2">SM41</strain>
    </source>
</reference>
<comment type="caution">
    <text evidence="1">The sequence shown here is derived from an EMBL/GenBank/DDBJ whole genome shotgun (WGS) entry which is preliminary data.</text>
</comment>
<dbReference type="Proteomes" id="UP000011885">
    <property type="component" value="Unassembled WGS sequence"/>
</dbReference>
<dbReference type="PATRIC" id="fig|1263870.3.peg.1161"/>
<dbReference type="AlphaFoldDB" id="M5UN96"/>
<sequence length="248" mass="28216">MTDSSLTTPAFDELNDEHREMLQRMGDSVGKNPEDLRNADDLIGYFQSFRPDGRGLAGVFSGVAGGDEVHERLERLFDVAGDDRRPSGGKDAFFVVRSPAEIDPAEVESAGKEWIEQLKRLGETLGKLNAVEKLSAIERIRVLEGIPPKHPKVAAEKSELLVLLNEEIPKWLESAAPDHHVASSLRSPFYFINCDAMLRDYLMWSLYRRGGIGTRVDDPFSPYFRLWRHGVKWRVFQETQVDLYMPRR</sequence>
<dbReference type="EMBL" id="ANOH01000089">
    <property type="protein sequence ID" value="EMI57488.1"/>
    <property type="molecule type" value="Genomic_DNA"/>
</dbReference>
<dbReference type="OrthoDB" id="256390at2"/>
<name>M5UN96_9BACT</name>
<protein>
    <submittedName>
        <fullName evidence="1">Uncharacterized protein</fullName>
    </submittedName>
</protein>
<evidence type="ECO:0000313" key="2">
    <source>
        <dbReference type="Proteomes" id="UP000011885"/>
    </source>
</evidence>
<keyword evidence="2" id="KW-1185">Reference proteome</keyword>
<dbReference type="RefSeq" id="WP_008675174.1">
    <property type="nucleotide sequence ID" value="NZ_ANOH01000089.1"/>
</dbReference>
<accession>M5UN96</accession>
<proteinExistence type="predicted"/>
<gene>
    <name evidence="1" type="ORF">RSSM_01070</name>
</gene>